<name>A0A2U3ENA4_PURLI</name>
<proteinExistence type="predicted"/>
<sequence length="278" mass="29950">MRRRGSRNRKEYGSLGADVRRTRKTSRWVWLAGGGLEICDETTGVQQATVLEAHFGGVLEGNGGALTGRRAVDGWHGWEFRAWMAPPAGQMHYIIIVPAGQDPPNTYATFAPRRHRQCLQGLDAREYQPGSGTGARRLKRAPARAGPSGKGVVSVARGGLVAPCAPLERQPTRAPFGCPPVVARQLPVVSSPARLFNSIAPDLMATPRGGVGSSFCAHPPPALSCLRQLLHPPRSRLALSSSSVISIRHHPRQLHVDVGFSLSHSRVSTPKYALKLPP</sequence>
<dbReference type="AlphaFoldDB" id="A0A2U3ENA4"/>
<evidence type="ECO:0000313" key="3">
    <source>
        <dbReference type="Proteomes" id="UP000245956"/>
    </source>
</evidence>
<reference evidence="2 3" key="1">
    <citation type="journal article" date="2016" name="Front. Microbiol.">
        <title>Genome and transcriptome sequences reveal the specific parasitism of the nematophagous Purpureocillium lilacinum 36-1.</title>
        <authorList>
            <person name="Xie J."/>
            <person name="Li S."/>
            <person name="Mo C."/>
            <person name="Xiao X."/>
            <person name="Peng D."/>
            <person name="Wang G."/>
            <person name="Xiao Y."/>
        </authorList>
    </citation>
    <scope>NUCLEOTIDE SEQUENCE [LARGE SCALE GENOMIC DNA]</scope>
    <source>
        <strain evidence="2 3">36-1</strain>
    </source>
</reference>
<feature type="region of interest" description="Disordered" evidence="1">
    <location>
        <begin position="125"/>
        <end position="152"/>
    </location>
</feature>
<evidence type="ECO:0000256" key="1">
    <source>
        <dbReference type="SAM" id="MobiDB-lite"/>
    </source>
</evidence>
<accession>A0A2U3ENA4</accession>
<comment type="caution">
    <text evidence="2">The sequence shown here is derived from an EMBL/GenBank/DDBJ whole genome shotgun (WGS) entry which is preliminary data.</text>
</comment>
<dbReference type="EMBL" id="LCWV01000002">
    <property type="protein sequence ID" value="PWI75987.1"/>
    <property type="molecule type" value="Genomic_DNA"/>
</dbReference>
<gene>
    <name evidence="2" type="ORF">PCL_06645</name>
</gene>
<protein>
    <submittedName>
        <fullName evidence="2">Uncharacterized protein</fullName>
    </submittedName>
</protein>
<organism evidence="2 3">
    <name type="scientific">Purpureocillium lilacinum</name>
    <name type="common">Paecilomyces lilacinus</name>
    <dbReference type="NCBI Taxonomy" id="33203"/>
    <lineage>
        <taxon>Eukaryota</taxon>
        <taxon>Fungi</taxon>
        <taxon>Dikarya</taxon>
        <taxon>Ascomycota</taxon>
        <taxon>Pezizomycotina</taxon>
        <taxon>Sordariomycetes</taxon>
        <taxon>Hypocreomycetidae</taxon>
        <taxon>Hypocreales</taxon>
        <taxon>Ophiocordycipitaceae</taxon>
        <taxon>Purpureocillium</taxon>
    </lineage>
</organism>
<evidence type="ECO:0000313" key="2">
    <source>
        <dbReference type="EMBL" id="PWI75987.1"/>
    </source>
</evidence>
<dbReference type="Proteomes" id="UP000245956">
    <property type="component" value="Unassembled WGS sequence"/>
</dbReference>